<dbReference type="GO" id="GO:0005524">
    <property type="term" value="F:ATP binding"/>
    <property type="evidence" value="ECO:0007669"/>
    <property type="project" value="UniProtKB-KW"/>
</dbReference>
<keyword evidence="1" id="KW-0547">Nucleotide-binding</keyword>
<sequence length="293" mass="33460">MAKIEVKNLKKKYGDNLVLDNIDITFDENKIYGLLGRNGAGKTTLLNIMTNRIFQDDGTVEVDGENIRENDNALEKIYFMTEKNLFPEGYKVKDIFKWTAEFYSKFNMEYALELSKKFKLDISKKIKSLSTGYSSIAKIITAMSSQADIIIYDEPVLGLDANHRELFYKELMKDYIENPKTVILSTHIIEEVSGLLENVVILNDKKIVSTDEAEELLNKVYTVSGLSQNVDKYIEAKEIVNIETLSNFKSVTVLGEINSIDRINAERLGLEFSKVELQKLFIYLTNKGEEQGE</sequence>
<dbReference type="SMART" id="SM00382">
    <property type="entry name" value="AAA"/>
    <property type="match status" value="1"/>
</dbReference>
<dbReference type="RefSeq" id="WP_032119711.1">
    <property type="nucleotide sequence ID" value="NZ_JACOOO010000004.1"/>
</dbReference>
<evidence type="ECO:0000259" key="3">
    <source>
        <dbReference type="PROSITE" id="PS50893"/>
    </source>
</evidence>
<proteinExistence type="predicted"/>
<feature type="domain" description="ABC transporter" evidence="3">
    <location>
        <begin position="4"/>
        <end position="229"/>
    </location>
</feature>
<keyword evidence="2 4" id="KW-0067">ATP-binding</keyword>
<dbReference type="SUPFAM" id="SSF52540">
    <property type="entry name" value="P-loop containing nucleoside triphosphate hydrolases"/>
    <property type="match status" value="1"/>
</dbReference>
<dbReference type="Proteomes" id="UP000596929">
    <property type="component" value="Unassembled WGS sequence"/>
</dbReference>
<dbReference type="Gene3D" id="3.40.50.300">
    <property type="entry name" value="P-loop containing nucleotide triphosphate hydrolases"/>
    <property type="match status" value="1"/>
</dbReference>
<evidence type="ECO:0000313" key="4">
    <source>
        <dbReference type="EMBL" id="MBC5627728.1"/>
    </source>
</evidence>
<organism evidence="4 5">
    <name type="scientific">Clostridium hominis</name>
    <dbReference type="NCBI Taxonomy" id="2763036"/>
    <lineage>
        <taxon>Bacteria</taxon>
        <taxon>Bacillati</taxon>
        <taxon>Bacillota</taxon>
        <taxon>Clostridia</taxon>
        <taxon>Eubacteriales</taxon>
        <taxon>Clostridiaceae</taxon>
        <taxon>Clostridium</taxon>
    </lineage>
</organism>
<dbReference type="PANTHER" id="PTHR43158">
    <property type="entry name" value="SKFA PEPTIDE EXPORT ATP-BINDING PROTEIN SKFE"/>
    <property type="match status" value="1"/>
</dbReference>
<evidence type="ECO:0000256" key="1">
    <source>
        <dbReference type="ARBA" id="ARBA00022741"/>
    </source>
</evidence>
<dbReference type="CDD" id="cd03230">
    <property type="entry name" value="ABC_DR_subfamily_A"/>
    <property type="match status" value="1"/>
</dbReference>
<dbReference type="PANTHER" id="PTHR43158:SF5">
    <property type="entry name" value="ABC TRANSPORTER, ATP-BINDING PROTEIN"/>
    <property type="match status" value="1"/>
</dbReference>
<gene>
    <name evidence="4" type="ORF">H8S20_02365</name>
</gene>
<dbReference type="PROSITE" id="PS50893">
    <property type="entry name" value="ABC_TRANSPORTER_2"/>
    <property type="match status" value="1"/>
</dbReference>
<dbReference type="InterPro" id="IPR027417">
    <property type="entry name" value="P-loop_NTPase"/>
</dbReference>
<dbReference type="InterPro" id="IPR003439">
    <property type="entry name" value="ABC_transporter-like_ATP-bd"/>
</dbReference>
<reference evidence="4 5" key="1">
    <citation type="submission" date="2020-08" db="EMBL/GenBank/DDBJ databases">
        <title>Genome public.</title>
        <authorList>
            <person name="Liu C."/>
            <person name="Sun Q."/>
        </authorList>
    </citation>
    <scope>NUCLEOTIDE SEQUENCE [LARGE SCALE GENOMIC DNA]</scope>
    <source>
        <strain evidence="4 5">NSJ-6</strain>
    </source>
</reference>
<accession>A0ABR7DAK6</accession>
<protein>
    <submittedName>
        <fullName evidence="4">ABC transporter ATP-binding protein</fullName>
    </submittedName>
</protein>
<evidence type="ECO:0000313" key="5">
    <source>
        <dbReference type="Proteomes" id="UP000596929"/>
    </source>
</evidence>
<evidence type="ECO:0000256" key="2">
    <source>
        <dbReference type="ARBA" id="ARBA00022840"/>
    </source>
</evidence>
<name>A0ABR7DAK6_9CLOT</name>
<keyword evidence="5" id="KW-1185">Reference proteome</keyword>
<dbReference type="InterPro" id="IPR003593">
    <property type="entry name" value="AAA+_ATPase"/>
</dbReference>
<comment type="caution">
    <text evidence="4">The sequence shown here is derived from an EMBL/GenBank/DDBJ whole genome shotgun (WGS) entry which is preliminary data.</text>
</comment>
<dbReference type="Pfam" id="PF00005">
    <property type="entry name" value="ABC_tran"/>
    <property type="match status" value="1"/>
</dbReference>
<dbReference type="EMBL" id="JACOOO010000004">
    <property type="protein sequence ID" value="MBC5627728.1"/>
    <property type="molecule type" value="Genomic_DNA"/>
</dbReference>